<dbReference type="GO" id="GO:0015627">
    <property type="term" value="C:type II protein secretion system complex"/>
    <property type="evidence" value="ECO:0007669"/>
    <property type="project" value="InterPro"/>
</dbReference>
<comment type="caution">
    <text evidence="1">The sequence shown here is derived from an EMBL/GenBank/DDBJ whole genome shotgun (WGS) entry which is preliminary data.</text>
</comment>
<reference evidence="1 2" key="1">
    <citation type="submission" date="2020-08" db="EMBL/GenBank/DDBJ databases">
        <title>Pseudomonas sp. nov.</title>
        <authorList>
            <person name="Gieschler S."/>
            <person name="Fiedler G."/>
            <person name="Brinks E."/>
            <person name="Boehnlein C."/>
            <person name="Franz C.M.A.P."/>
            <person name="Kabisch J."/>
        </authorList>
    </citation>
    <scope>NUCLEOTIDE SEQUENCE [LARGE SCALE GENOMIC DNA]</scope>
    <source>
        <strain evidence="1 2">MBT-1</strain>
    </source>
</reference>
<sequence length="158" mass="17519">MNVRIPKLPAAVLSIWQRLAPRDRQAVSALGLVLLAVLVFVGLWQPAQARLAIAERVYQQRLVLAAEVSRAQAPNVRGHDTQPLAVRLSERAVADGLDLHQLDVQEDVLRLTLSGDARTLLSWIHHTELEGGLVQSLTLDKRDKRLEAQLRIQAAPDL</sequence>
<accession>A0A7X1GBF2</accession>
<dbReference type="Proteomes" id="UP000526003">
    <property type="component" value="Unassembled WGS sequence"/>
</dbReference>
<gene>
    <name evidence="1" type="ORF">H7995_01600</name>
</gene>
<evidence type="ECO:0000313" key="1">
    <source>
        <dbReference type="EMBL" id="MBC2688488.1"/>
    </source>
</evidence>
<dbReference type="EMBL" id="JACMYG010000001">
    <property type="protein sequence ID" value="MBC2688488.1"/>
    <property type="molecule type" value="Genomic_DNA"/>
</dbReference>
<dbReference type="RefSeq" id="WP_166592095.1">
    <property type="nucleotide sequence ID" value="NZ_CP090311.1"/>
</dbReference>
<dbReference type="InterPro" id="IPR007690">
    <property type="entry name" value="T2SS_GspM"/>
</dbReference>
<name>A0A7X1GBF2_9PSED</name>
<proteinExistence type="predicted"/>
<dbReference type="GO" id="GO:0015628">
    <property type="term" value="P:protein secretion by the type II secretion system"/>
    <property type="evidence" value="ECO:0007669"/>
    <property type="project" value="InterPro"/>
</dbReference>
<dbReference type="Pfam" id="PF04612">
    <property type="entry name" value="T2SSM"/>
    <property type="match status" value="1"/>
</dbReference>
<evidence type="ECO:0000313" key="2">
    <source>
        <dbReference type="Proteomes" id="UP000526003"/>
    </source>
</evidence>
<dbReference type="AlphaFoldDB" id="A0A7X1GBF2"/>
<keyword evidence="2" id="KW-1185">Reference proteome</keyword>
<protein>
    <submittedName>
        <fullName evidence="1">Type II secretion system protein M</fullName>
    </submittedName>
</protein>
<organism evidence="1 2">
    <name type="scientific">Pseudomonas kielensis</name>
    <dbReference type="NCBI Taxonomy" id="2762577"/>
    <lineage>
        <taxon>Bacteria</taxon>
        <taxon>Pseudomonadati</taxon>
        <taxon>Pseudomonadota</taxon>
        <taxon>Gammaproteobacteria</taxon>
        <taxon>Pseudomonadales</taxon>
        <taxon>Pseudomonadaceae</taxon>
        <taxon>Pseudomonas</taxon>
    </lineage>
</organism>